<evidence type="ECO:0000256" key="1">
    <source>
        <dbReference type="SAM" id="Phobius"/>
    </source>
</evidence>
<evidence type="ECO:0000313" key="3">
    <source>
        <dbReference type="Proteomes" id="UP000054241"/>
    </source>
</evidence>
<sequence length="260" mass="28299">MQPDGQGSPGVRERINRSLTPGCLTTLIVLILVLGSGLSWLWYTDWHAGKVNSERRQKAVSSILRQARDAADDTARSLNASRTSDVDRLTGVIWKHTGAPLITYDTSRREFTARLSQQVPYETVQIIPGGGSDAVTRCFDFTYSRPHGQAWTPRVTVRDDDVCRPATDIGYLARVAKARVERIDAQELTRTGVQRALDPTGTLHTFTVKSVVGGDGTVAISIRITSHEGRAGQCYRITRPAPGSGEVHPSSVIAAPAFSC</sequence>
<keyword evidence="3" id="KW-1185">Reference proteome</keyword>
<dbReference type="RefSeq" id="WP_067010013.1">
    <property type="nucleotide sequence ID" value="NZ_BNDU01000008.1"/>
</dbReference>
<evidence type="ECO:0000313" key="2">
    <source>
        <dbReference type="EMBL" id="KUM89750.1"/>
    </source>
</evidence>
<organism evidence="2 3">
    <name type="scientific">Streptomyces cellostaticus</name>
    <dbReference type="NCBI Taxonomy" id="67285"/>
    <lineage>
        <taxon>Bacteria</taxon>
        <taxon>Bacillati</taxon>
        <taxon>Actinomycetota</taxon>
        <taxon>Actinomycetes</taxon>
        <taxon>Kitasatosporales</taxon>
        <taxon>Streptomycetaceae</taxon>
        <taxon>Streptomyces</taxon>
    </lineage>
</organism>
<keyword evidence="1" id="KW-0812">Transmembrane</keyword>
<dbReference type="STRING" id="67285.AQI88_39515"/>
<dbReference type="EMBL" id="LMWL01000090">
    <property type="protein sequence ID" value="KUM89750.1"/>
    <property type="molecule type" value="Genomic_DNA"/>
</dbReference>
<proteinExistence type="predicted"/>
<dbReference type="OrthoDB" id="4336805at2"/>
<name>A0A117PSX0_9ACTN</name>
<dbReference type="AlphaFoldDB" id="A0A117PSX0"/>
<keyword evidence="1" id="KW-0472">Membrane</keyword>
<feature type="transmembrane region" description="Helical" evidence="1">
    <location>
        <begin position="21"/>
        <end position="43"/>
    </location>
</feature>
<dbReference type="Proteomes" id="UP000054241">
    <property type="component" value="Unassembled WGS sequence"/>
</dbReference>
<accession>A0A117PSX0</accession>
<comment type="caution">
    <text evidence="2">The sequence shown here is derived from an EMBL/GenBank/DDBJ whole genome shotgun (WGS) entry which is preliminary data.</text>
</comment>
<keyword evidence="1" id="KW-1133">Transmembrane helix</keyword>
<protein>
    <submittedName>
        <fullName evidence="2">Uncharacterized protein</fullName>
    </submittedName>
</protein>
<gene>
    <name evidence="2" type="ORF">AQI88_39515</name>
</gene>
<reference evidence="2 3" key="1">
    <citation type="submission" date="2015-10" db="EMBL/GenBank/DDBJ databases">
        <title>Draft genome sequence of Streptomyces cellostaticus DSM 40189, type strain for the species Streptomyces cellostaticus.</title>
        <authorList>
            <person name="Ruckert C."/>
            <person name="Winkler A."/>
            <person name="Kalinowski J."/>
            <person name="Kampfer P."/>
            <person name="Glaeser S."/>
        </authorList>
    </citation>
    <scope>NUCLEOTIDE SEQUENCE [LARGE SCALE GENOMIC DNA]</scope>
    <source>
        <strain evidence="2 3">DSM 40189</strain>
    </source>
</reference>